<proteinExistence type="predicted"/>
<feature type="repeat" description="TPR" evidence="3">
    <location>
        <begin position="567"/>
        <end position="600"/>
    </location>
</feature>
<dbReference type="PROSITE" id="PS50005">
    <property type="entry name" value="TPR"/>
    <property type="match status" value="3"/>
</dbReference>
<reference evidence="6 7" key="1">
    <citation type="submission" date="2024-06" db="EMBL/GenBank/DDBJ databases">
        <title>A chromosome level genome sequence of Diviner's sage (Salvia divinorum).</title>
        <authorList>
            <person name="Ford S.A."/>
            <person name="Ro D.-K."/>
            <person name="Ness R.W."/>
            <person name="Phillips M.A."/>
        </authorList>
    </citation>
    <scope>NUCLEOTIDE SEQUENCE [LARGE SCALE GENOMIC DNA]</scope>
    <source>
        <strain evidence="6">SAF-2024a</strain>
        <tissue evidence="6">Leaf</tissue>
    </source>
</reference>
<dbReference type="InterPro" id="IPR039226">
    <property type="entry name" value="Ski3/TTC37"/>
</dbReference>
<accession>A0ABD1HGL3</accession>
<gene>
    <name evidence="6" type="ORF">AAHA92_11283</name>
</gene>
<keyword evidence="2 3" id="KW-0802">TPR repeat</keyword>
<dbReference type="PANTHER" id="PTHR15704:SF7">
    <property type="entry name" value="SUPERKILLER COMPLEX PROTEIN 3"/>
    <property type="match status" value="1"/>
</dbReference>
<sequence>MGNKFLLALLALSAFYLTLPAVANGYSDQRDRSSFLLHGPEPVSRHVNLSSADAEESEWECWKDQKHRSSDQPSSFKLVLTLRGAAEGSPASPDKSRSQLRNPVGRAADPPSAEVEESEEWECWRVQDLRGLFVLFFFFLAVEEEGECDFSDLKQLRESASSNPDDATVRFNMGVELWENGGRRPELRHEAVEHFMIAAKLNPQNAATFRYLGHYYARVTPEPQRALKCYQRAVALNPDDSDAGEAICDLLDEGGKDNLMIAVCREASEKSARAFWAFRRLGYLQVHLKNWSEAIQSLQQAIRGFATSADLWEALGLAYGRMGMFTAALKSYGRAVELDDSRIFALVESGNISLMLGSFRKGIEQFQQALIISPHNVSANYGLASAFLGLAKECVNSGAFRWGASLLEEATEVSMRVTSLAGNSSCSWKLHGDIQLMYARCNPWTEEARPGQVDEKSFKSSVSTWKRTCFTASRNASRSYQRALHLAPWLANAYIDVAIAADVSLSFKESPKDDLNVWPIAEKMCFGGILLEGYNDEFWVALACLSSNAALKQHALVRGLQLDVSLAVAWAYLGKLYRQEGEKKLALQAFDRARSIEPSLALPWAGMSADADFRKFEQNEAYECCLRAVQISPVADFQIGLAKLALHSSCLSSSEVFAAIQQVLLRIPHYPESHNLNGLVCESRSDYQGAVASYRLARFALKYFADETSESHLDDISVNLARSLCMAGYASEAVEECEYLRQKGQLDTVGLHIYAICLWRVGKNDMALSATRSLASSILSMEENLAAASISFICRLLYNISGQESAITSILKMPKQLFSSSKISFIVSAIHVLDPNNQLEAVVSSSRSFVTSREEIISMHMLITLGKLLKSGNENSLGIQKGVDHLRKVVHMFPNSSVLRNLLGYLLLSSKERGYLCLATRCSSLDLSDYQKDDGIKSAYEILGAGNVACYAIGSPNQKFPLPTCRRQCHSRSGSIQVLQKYLHQEPWNFNARYLLTLNCLQKTRAEKFPQHGCDVVERLTAVALSDQNFSIKDVSRQYQNFQLLLCAAEVNLQQGNNTECFKLVRSALGSPLHSNHLFFAHLLLCRAYASEDDFVSLRKEYRYCLELGTYSHIGWICLKFVESRYGLQVDSTVLALKFENCYKDLKTSWNTWTALLDLVHGLISISFGDFVAAEEFFSQACCVADDESCFFLCHGAICMELARQKCESHYITRAIRSLKKAKDTSSDPLPLISLLLAQAEASLGSKEKWLVNLRDEWFSWPPENRSAELLFQMHLLSRESSHGDSTMRWILRAIHTNPLCSRYWKFLLKDWGDSLT</sequence>
<dbReference type="Pfam" id="PF13181">
    <property type="entry name" value="TPR_8"/>
    <property type="match status" value="1"/>
</dbReference>
<comment type="caution">
    <text evidence="6">The sequence shown here is derived from an EMBL/GenBank/DDBJ whole genome shotgun (WGS) entry which is preliminary data.</text>
</comment>
<feature type="repeat" description="TPR" evidence="3">
    <location>
        <begin position="343"/>
        <end position="376"/>
    </location>
</feature>
<evidence type="ECO:0000256" key="5">
    <source>
        <dbReference type="SAM" id="SignalP"/>
    </source>
</evidence>
<feature type="signal peptide" evidence="5">
    <location>
        <begin position="1"/>
        <end position="25"/>
    </location>
</feature>
<dbReference type="Gene3D" id="1.25.40.10">
    <property type="entry name" value="Tetratricopeptide repeat domain"/>
    <property type="match status" value="3"/>
</dbReference>
<feature type="chain" id="PRO_5044830583" evidence="5">
    <location>
        <begin position="26"/>
        <end position="1317"/>
    </location>
</feature>
<evidence type="ECO:0000256" key="4">
    <source>
        <dbReference type="SAM" id="MobiDB-lite"/>
    </source>
</evidence>
<dbReference type="SMART" id="SM00028">
    <property type="entry name" value="TPR"/>
    <property type="match status" value="7"/>
</dbReference>
<evidence type="ECO:0000256" key="3">
    <source>
        <dbReference type="PROSITE-ProRule" id="PRU00339"/>
    </source>
</evidence>
<evidence type="ECO:0000256" key="1">
    <source>
        <dbReference type="ARBA" id="ARBA00022737"/>
    </source>
</evidence>
<evidence type="ECO:0000313" key="6">
    <source>
        <dbReference type="EMBL" id="KAL1555565.1"/>
    </source>
</evidence>
<keyword evidence="1" id="KW-0677">Repeat</keyword>
<protein>
    <submittedName>
        <fullName evidence="6">Tetratricopeptide repeat protein SKI3 isoform X2</fullName>
    </submittedName>
</protein>
<dbReference type="SUPFAM" id="SSF48452">
    <property type="entry name" value="TPR-like"/>
    <property type="match status" value="3"/>
</dbReference>
<name>A0ABD1HGL3_SALDI</name>
<evidence type="ECO:0000256" key="2">
    <source>
        <dbReference type="ARBA" id="ARBA00022803"/>
    </source>
</evidence>
<organism evidence="6 7">
    <name type="scientific">Salvia divinorum</name>
    <name type="common">Maria pastora</name>
    <name type="synonym">Diviner's sage</name>
    <dbReference type="NCBI Taxonomy" id="28513"/>
    <lineage>
        <taxon>Eukaryota</taxon>
        <taxon>Viridiplantae</taxon>
        <taxon>Streptophyta</taxon>
        <taxon>Embryophyta</taxon>
        <taxon>Tracheophyta</taxon>
        <taxon>Spermatophyta</taxon>
        <taxon>Magnoliopsida</taxon>
        <taxon>eudicotyledons</taxon>
        <taxon>Gunneridae</taxon>
        <taxon>Pentapetalae</taxon>
        <taxon>asterids</taxon>
        <taxon>lamiids</taxon>
        <taxon>Lamiales</taxon>
        <taxon>Lamiaceae</taxon>
        <taxon>Nepetoideae</taxon>
        <taxon>Mentheae</taxon>
        <taxon>Salviinae</taxon>
        <taxon>Salvia</taxon>
        <taxon>Salvia subgen. Calosphace</taxon>
    </lineage>
</organism>
<keyword evidence="5" id="KW-0732">Signal</keyword>
<dbReference type="InterPro" id="IPR019734">
    <property type="entry name" value="TPR_rpt"/>
</dbReference>
<evidence type="ECO:0000313" key="7">
    <source>
        <dbReference type="Proteomes" id="UP001567538"/>
    </source>
</evidence>
<keyword evidence="7" id="KW-1185">Reference proteome</keyword>
<feature type="repeat" description="TPR" evidence="3">
    <location>
        <begin position="309"/>
        <end position="342"/>
    </location>
</feature>
<dbReference type="InterPro" id="IPR011990">
    <property type="entry name" value="TPR-like_helical_dom_sf"/>
</dbReference>
<dbReference type="PANTHER" id="PTHR15704">
    <property type="entry name" value="SUPERKILLER 3 PROTEIN-RELATED"/>
    <property type="match status" value="1"/>
</dbReference>
<feature type="region of interest" description="Disordered" evidence="4">
    <location>
        <begin position="86"/>
        <end position="114"/>
    </location>
</feature>
<dbReference type="Proteomes" id="UP001567538">
    <property type="component" value="Unassembled WGS sequence"/>
</dbReference>
<dbReference type="EMBL" id="JBEAFC010000005">
    <property type="protein sequence ID" value="KAL1555565.1"/>
    <property type="molecule type" value="Genomic_DNA"/>
</dbReference>